<dbReference type="InterPro" id="IPR036236">
    <property type="entry name" value="Znf_C2H2_sf"/>
</dbReference>
<dbReference type="EMBL" id="CATQJL010000112">
    <property type="protein sequence ID" value="CAJ0592962.1"/>
    <property type="molecule type" value="Genomic_DNA"/>
</dbReference>
<dbReference type="InterPro" id="IPR050331">
    <property type="entry name" value="Zinc_finger"/>
</dbReference>
<keyword evidence="5" id="KW-0862">Zinc</keyword>
<evidence type="ECO:0000256" key="1">
    <source>
        <dbReference type="ARBA" id="ARBA00004123"/>
    </source>
</evidence>
<feature type="domain" description="C2H2-type" evidence="11">
    <location>
        <begin position="578"/>
        <end position="605"/>
    </location>
</feature>
<evidence type="ECO:0000259" key="11">
    <source>
        <dbReference type="PROSITE" id="PS50157"/>
    </source>
</evidence>
<feature type="region of interest" description="Disordered" evidence="10">
    <location>
        <begin position="1"/>
        <end position="42"/>
    </location>
</feature>
<protein>
    <recommendedName>
        <fullName evidence="15">PR domain zinc finger protein 1</fullName>
    </recommendedName>
</protein>
<evidence type="ECO:0000256" key="4">
    <source>
        <dbReference type="ARBA" id="ARBA00022771"/>
    </source>
</evidence>
<feature type="domain" description="C2H2-type" evidence="11">
    <location>
        <begin position="494"/>
        <end position="521"/>
    </location>
</feature>
<dbReference type="SMART" id="SM00355">
    <property type="entry name" value="ZnF_C2H2"/>
    <property type="match status" value="5"/>
</dbReference>
<dbReference type="Pfam" id="PF21549">
    <property type="entry name" value="PRDM2_PR"/>
    <property type="match status" value="1"/>
</dbReference>
<dbReference type="GO" id="GO:0005634">
    <property type="term" value="C:nucleus"/>
    <property type="evidence" value="ECO:0007669"/>
    <property type="project" value="UniProtKB-SubCell"/>
</dbReference>
<evidence type="ECO:0008006" key="15">
    <source>
        <dbReference type="Google" id="ProtNLM"/>
    </source>
</evidence>
<keyword evidence="14" id="KW-1185">Reference proteome</keyword>
<dbReference type="FunFam" id="3.30.160.60:FF:000833">
    <property type="entry name" value="PR domain zinc finger protein"/>
    <property type="match status" value="1"/>
</dbReference>
<feature type="compositionally biased region" description="Low complexity" evidence="10">
    <location>
        <begin position="140"/>
        <end position="156"/>
    </location>
</feature>
<dbReference type="Gene3D" id="2.170.270.10">
    <property type="entry name" value="SET domain"/>
    <property type="match status" value="1"/>
</dbReference>
<dbReference type="FunFam" id="3.30.160.60:FF:000436">
    <property type="entry name" value="PR domain zinc finger protein 4"/>
    <property type="match status" value="1"/>
</dbReference>
<dbReference type="PANTHER" id="PTHR16515:SF59">
    <property type="entry name" value="PR DOMAIN ZINC FINGER PROTEIN 1"/>
    <property type="match status" value="1"/>
</dbReference>
<comment type="caution">
    <text evidence="13">The sequence shown here is derived from an EMBL/GenBank/DDBJ whole genome shotgun (WGS) entry which is preliminary data.</text>
</comment>
<evidence type="ECO:0000256" key="6">
    <source>
        <dbReference type="ARBA" id="ARBA00023015"/>
    </source>
</evidence>
<keyword evidence="2" id="KW-0479">Metal-binding</keyword>
<dbReference type="InterPro" id="IPR016608">
    <property type="entry name" value="PRDM1"/>
</dbReference>
<dbReference type="PANTHER" id="PTHR16515">
    <property type="entry name" value="PR DOMAIN ZINC FINGER PROTEIN"/>
    <property type="match status" value="1"/>
</dbReference>
<dbReference type="PROSITE" id="PS00028">
    <property type="entry name" value="ZINC_FINGER_C2H2_1"/>
    <property type="match status" value="4"/>
</dbReference>
<evidence type="ECO:0000313" key="13">
    <source>
        <dbReference type="EMBL" id="CAJ0592962.1"/>
    </source>
</evidence>
<evidence type="ECO:0000256" key="3">
    <source>
        <dbReference type="ARBA" id="ARBA00022737"/>
    </source>
</evidence>
<keyword evidence="8" id="KW-0539">Nucleus</keyword>
<dbReference type="AlphaFoldDB" id="A0AA36GKK8"/>
<dbReference type="PROSITE" id="PS50280">
    <property type="entry name" value="SET"/>
    <property type="match status" value="1"/>
</dbReference>
<feature type="domain" description="C2H2-type" evidence="11">
    <location>
        <begin position="522"/>
        <end position="549"/>
    </location>
</feature>
<dbReference type="FunFam" id="3.30.160.60:FF:000211">
    <property type="entry name" value="PR domain zinc finger protein 1"/>
    <property type="match status" value="1"/>
</dbReference>
<dbReference type="InterPro" id="IPR013087">
    <property type="entry name" value="Znf_C2H2_type"/>
</dbReference>
<dbReference type="GO" id="GO:0000978">
    <property type="term" value="F:RNA polymerase II cis-regulatory region sequence-specific DNA binding"/>
    <property type="evidence" value="ECO:0007669"/>
    <property type="project" value="TreeGrafter"/>
</dbReference>
<feature type="domain" description="SET" evidence="12">
    <location>
        <begin position="85"/>
        <end position="226"/>
    </location>
</feature>
<feature type="domain" description="C2H2-type" evidence="11">
    <location>
        <begin position="606"/>
        <end position="633"/>
    </location>
</feature>
<dbReference type="Proteomes" id="UP001176961">
    <property type="component" value="Unassembled WGS sequence"/>
</dbReference>
<dbReference type="InterPro" id="IPR001214">
    <property type="entry name" value="SET_dom"/>
</dbReference>
<dbReference type="FunFam" id="3.30.160.60:FF:000748">
    <property type="entry name" value="PR domain zinc finger protein"/>
    <property type="match status" value="1"/>
</dbReference>
<dbReference type="GO" id="GO:0001227">
    <property type="term" value="F:DNA-binding transcription repressor activity, RNA polymerase II-specific"/>
    <property type="evidence" value="ECO:0007669"/>
    <property type="project" value="InterPro"/>
</dbReference>
<feature type="region of interest" description="Disordered" evidence="10">
    <location>
        <begin position="140"/>
        <end position="163"/>
    </location>
</feature>
<feature type="compositionally biased region" description="Acidic residues" evidence="10">
    <location>
        <begin position="293"/>
        <end position="302"/>
    </location>
</feature>
<reference evidence="13" key="1">
    <citation type="submission" date="2023-07" db="EMBL/GenBank/DDBJ databases">
        <authorList>
            <consortium name="CYATHOMIX"/>
        </authorList>
    </citation>
    <scope>NUCLEOTIDE SEQUENCE</scope>
    <source>
        <strain evidence="13">N/A</strain>
    </source>
</reference>
<accession>A0AA36GKK8</accession>
<dbReference type="Pfam" id="PF00096">
    <property type="entry name" value="zf-C2H2"/>
    <property type="match status" value="3"/>
</dbReference>
<dbReference type="Gene3D" id="3.30.160.60">
    <property type="entry name" value="Classic Zinc Finger"/>
    <property type="match status" value="5"/>
</dbReference>
<keyword evidence="4 9" id="KW-0863">Zinc-finger</keyword>
<evidence type="ECO:0000256" key="10">
    <source>
        <dbReference type="SAM" id="MobiDB-lite"/>
    </source>
</evidence>
<evidence type="ECO:0000256" key="9">
    <source>
        <dbReference type="PROSITE-ProRule" id="PRU00042"/>
    </source>
</evidence>
<gene>
    <name evidence="13" type="ORF">CYNAS_LOCUS4945</name>
</gene>
<evidence type="ECO:0000256" key="2">
    <source>
        <dbReference type="ARBA" id="ARBA00022723"/>
    </source>
</evidence>
<dbReference type="GO" id="GO:0008270">
    <property type="term" value="F:zinc ion binding"/>
    <property type="evidence" value="ECO:0007669"/>
    <property type="project" value="UniProtKB-KW"/>
</dbReference>
<feature type="domain" description="C2H2-type" evidence="11">
    <location>
        <begin position="550"/>
        <end position="577"/>
    </location>
</feature>
<dbReference type="GO" id="GO:0045165">
    <property type="term" value="P:cell fate commitment"/>
    <property type="evidence" value="ECO:0007669"/>
    <property type="project" value="TreeGrafter"/>
</dbReference>
<feature type="compositionally biased region" description="Polar residues" evidence="10">
    <location>
        <begin position="306"/>
        <end position="317"/>
    </location>
</feature>
<keyword evidence="7" id="KW-0804">Transcription</keyword>
<feature type="region of interest" description="Disordered" evidence="10">
    <location>
        <begin position="245"/>
        <end position="351"/>
    </location>
</feature>
<keyword evidence="3" id="KW-0677">Repeat</keyword>
<dbReference type="GO" id="GO:0005737">
    <property type="term" value="C:cytoplasm"/>
    <property type="evidence" value="ECO:0007669"/>
    <property type="project" value="TreeGrafter"/>
</dbReference>
<name>A0AA36GKK8_CYLNA</name>
<proteinExistence type="predicted"/>
<dbReference type="SMART" id="SM00317">
    <property type="entry name" value="SET"/>
    <property type="match status" value="1"/>
</dbReference>
<dbReference type="Pfam" id="PF13912">
    <property type="entry name" value="zf-C2H2_6"/>
    <property type="match status" value="1"/>
</dbReference>
<comment type="subcellular location">
    <subcellularLocation>
        <location evidence="1">Nucleus</location>
    </subcellularLocation>
</comment>
<feature type="compositionally biased region" description="Low complexity" evidence="10">
    <location>
        <begin position="20"/>
        <end position="32"/>
    </location>
</feature>
<dbReference type="PROSITE" id="PS50157">
    <property type="entry name" value="ZINC_FINGER_C2H2_2"/>
    <property type="match status" value="5"/>
</dbReference>
<keyword evidence="6" id="KW-0805">Transcription regulation</keyword>
<evidence type="ECO:0000256" key="5">
    <source>
        <dbReference type="ARBA" id="ARBA00022833"/>
    </source>
</evidence>
<dbReference type="GO" id="GO:2000026">
    <property type="term" value="P:regulation of multicellular organismal development"/>
    <property type="evidence" value="ECO:0007669"/>
    <property type="project" value="UniProtKB-ARBA"/>
</dbReference>
<feature type="compositionally biased region" description="Basic and acidic residues" evidence="10">
    <location>
        <begin position="273"/>
        <end position="292"/>
    </location>
</feature>
<evidence type="ECO:0000256" key="8">
    <source>
        <dbReference type="ARBA" id="ARBA00023242"/>
    </source>
</evidence>
<evidence type="ECO:0000313" key="14">
    <source>
        <dbReference type="Proteomes" id="UP001176961"/>
    </source>
</evidence>
<evidence type="ECO:0000256" key="7">
    <source>
        <dbReference type="ARBA" id="ARBA00023163"/>
    </source>
</evidence>
<organism evidence="13 14">
    <name type="scientific">Cylicocyclus nassatus</name>
    <name type="common">Nematode worm</name>
    <dbReference type="NCBI Taxonomy" id="53992"/>
    <lineage>
        <taxon>Eukaryota</taxon>
        <taxon>Metazoa</taxon>
        <taxon>Ecdysozoa</taxon>
        <taxon>Nematoda</taxon>
        <taxon>Chromadorea</taxon>
        <taxon>Rhabditida</taxon>
        <taxon>Rhabditina</taxon>
        <taxon>Rhabditomorpha</taxon>
        <taxon>Strongyloidea</taxon>
        <taxon>Strongylidae</taxon>
        <taxon>Cylicocyclus</taxon>
    </lineage>
</organism>
<dbReference type="SUPFAM" id="SSF57667">
    <property type="entry name" value="beta-beta-alpha zinc fingers"/>
    <property type="match status" value="3"/>
</dbReference>
<dbReference type="InterPro" id="IPR046341">
    <property type="entry name" value="SET_dom_sf"/>
</dbReference>
<sequence length="722" mass="78624">MGEDRGDGSSAAPPPFGAVPQQSQQSGSQQQRPPQPVTHDSSRMADWDWREINDETLAQLCVFHVPDKPVQHQDAKNRAITSLPLNLTIRPSAQDPTRMGVWSVDYIPRGVRFGPLLGEVQMNGAVDALICPAEAASAGGAAGGSASATAAPTTSPKEWKVMSPSGGRAVKTIVVEDDSRCNWMKFVNVAVTNETQNLVAAQIESDIFFYSIRSIKPNSELTFWFSKDYSQKLNYPVSCEAARMAKPKRSAPPPQQPWAIEDRASPQEALDYSMKREAIESSRSEKADRGDTSDVEPGDDAESEKSASNRNDFSCSPPSLAEVQTRPNVIQNPVHRPVPTRLASLPAPSPVRPSPLNPLSLFQDYFRRTQQLSGGGLWVPPSTPAAAATAATAAAATRITASGRPSDAQPILAATAGSGFGNYNGIYGTQEVKPIFSAATPAFGAGSLSAHFGGGGGGSFPAPPFPASSTPNHNDGGYGAPKYIQQQENGKTRYACKECHKTFGQLSNLKVHVRTHTGERPFKCTVCGKEFTQLAHLQKHNLVHTGERPHRCDICDKRFSSTSNLKTHLRLHNGQKPYACDVCSAKFTQYVHLRLHKRLHANERPYACMSCGKKYISPSGLRTHWKTTTCKPEEKDMKLEKEDEAVSSTTPMLVAPSSTSHMQATSSHMSAPQQMQMHHEMKKQAKNRHILYTPLTEAAVIVITTMIEEYPEGLSSLVYLWP</sequence>
<dbReference type="GO" id="GO:0022603">
    <property type="term" value="P:regulation of anatomical structure morphogenesis"/>
    <property type="evidence" value="ECO:0007669"/>
    <property type="project" value="UniProtKB-ARBA"/>
</dbReference>
<dbReference type="FunFam" id="3.30.160.60:FF:000744">
    <property type="entry name" value="zinc finger E-box-binding homeobox 1"/>
    <property type="match status" value="1"/>
</dbReference>
<dbReference type="PIRSF" id="PIRSF013212">
    <property type="entry name" value="PRDM1"/>
    <property type="match status" value="1"/>
</dbReference>
<evidence type="ECO:0000259" key="12">
    <source>
        <dbReference type="PROSITE" id="PS50280"/>
    </source>
</evidence>